<feature type="transmembrane region" description="Helical" evidence="7">
    <location>
        <begin position="227"/>
        <end position="248"/>
    </location>
</feature>
<dbReference type="InterPro" id="IPR020846">
    <property type="entry name" value="MFS_dom"/>
</dbReference>
<dbReference type="Pfam" id="PF05977">
    <property type="entry name" value="MFS_3"/>
    <property type="match status" value="1"/>
</dbReference>
<feature type="transmembrane region" description="Helical" evidence="7">
    <location>
        <begin position="349"/>
        <end position="368"/>
    </location>
</feature>
<feature type="transmembrane region" description="Helical" evidence="7">
    <location>
        <begin position="380"/>
        <end position="399"/>
    </location>
</feature>
<accession>A0A398D4E7</accession>
<comment type="caution">
    <text evidence="9">The sequence shown here is derived from an EMBL/GenBank/DDBJ whole genome shotgun (WGS) entry which is preliminary data.</text>
</comment>
<feature type="transmembrane region" description="Helical" evidence="7">
    <location>
        <begin position="106"/>
        <end position="124"/>
    </location>
</feature>
<evidence type="ECO:0000256" key="6">
    <source>
        <dbReference type="ARBA" id="ARBA00023136"/>
    </source>
</evidence>
<dbReference type="GO" id="GO:0005886">
    <property type="term" value="C:plasma membrane"/>
    <property type="evidence" value="ECO:0007669"/>
    <property type="project" value="UniProtKB-SubCell"/>
</dbReference>
<feature type="domain" description="Major facilitator superfamily (MFS) profile" evidence="8">
    <location>
        <begin position="1"/>
        <end position="403"/>
    </location>
</feature>
<gene>
    <name evidence="9" type="ORF">SMC7_04960</name>
</gene>
<dbReference type="PANTHER" id="PTHR23513">
    <property type="entry name" value="INTEGRAL MEMBRANE EFFLUX PROTEIN-RELATED"/>
    <property type="match status" value="1"/>
</dbReference>
<evidence type="ECO:0000256" key="7">
    <source>
        <dbReference type="SAM" id="Phobius"/>
    </source>
</evidence>
<protein>
    <submittedName>
        <fullName evidence="9">MFS transporter</fullName>
    </submittedName>
</protein>
<evidence type="ECO:0000256" key="5">
    <source>
        <dbReference type="ARBA" id="ARBA00022989"/>
    </source>
</evidence>
<dbReference type="CDD" id="cd06173">
    <property type="entry name" value="MFS_MefA_like"/>
    <property type="match status" value="1"/>
</dbReference>
<feature type="transmembrane region" description="Helical" evidence="7">
    <location>
        <begin position="145"/>
        <end position="170"/>
    </location>
</feature>
<feature type="transmembrane region" description="Helical" evidence="7">
    <location>
        <begin position="260"/>
        <end position="278"/>
    </location>
</feature>
<evidence type="ECO:0000256" key="3">
    <source>
        <dbReference type="ARBA" id="ARBA00022475"/>
    </source>
</evidence>
<feature type="transmembrane region" description="Helical" evidence="7">
    <location>
        <begin position="15"/>
        <end position="32"/>
    </location>
</feature>
<evidence type="ECO:0000259" key="8">
    <source>
        <dbReference type="PROSITE" id="PS50850"/>
    </source>
</evidence>
<reference evidence="9 10" key="1">
    <citation type="submission" date="2018-09" db="EMBL/GenBank/DDBJ databases">
        <title>Discovery and Ecogenomic Context for Candidatus Cryosericales, a Global Caldiserica Order Active in Thawing Permafrost.</title>
        <authorList>
            <person name="Martinez M.A."/>
            <person name="Woodcroft B.J."/>
            <person name="Ignacio Espinoza J.C."/>
            <person name="Zayed A."/>
            <person name="Singleton C.M."/>
            <person name="Boyd J."/>
            <person name="Li Y.-F."/>
            <person name="Purvine S."/>
            <person name="Maughan H."/>
            <person name="Hodgkins S.B."/>
            <person name="Anderson D."/>
            <person name="Sederholm M."/>
            <person name="Temperton B."/>
            <person name="Saleska S.R."/>
            <person name="Tyson G.W."/>
            <person name="Rich V.I."/>
        </authorList>
    </citation>
    <scope>NUCLEOTIDE SEQUENCE [LARGE SCALE GENOMIC DNA]</scope>
    <source>
        <strain evidence="9 10">SMC7</strain>
    </source>
</reference>
<keyword evidence="3" id="KW-1003">Cell membrane</keyword>
<evidence type="ECO:0000256" key="1">
    <source>
        <dbReference type="ARBA" id="ARBA00004651"/>
    </source>
</evidence>
<feature type="transmembrane region" description="Helical" evidence="7">
    <location>
        <begin position="79"/>
        <end position="100"/>
    </location>
</feature>
<dbReference type="InterPro" id="IPR036259">
    <property type="entry name" value="MFS_trans_sf"/>
</dbReference>
<organism evidence="9 10">
    <name type="scientific">Candidatus Cryosericum terrychapinii</name>
    <dbReference type="NCBI Taxonomy" id="2290919"/>
    <lineage>
        <taxon>Bacteria</taxon>
        <taxon>Pseudomonadati</taxon>
        <taxon>Caldisericota/Cryosericota group</taxon>
        <taxon>Candidatus Cryosericota</taxon>
        <taxon>Candidatus Cryosericia</taxon>
        <taxon>Candidatus Cryosericales</taxon>
        <taxon>Candidatus Cryosericaceae</taxon>
        <taxon>Candidatus Cryosericum</taxon>
    </lineage>
</organism>
<evidence type="ECO:0000256" key="4">
    <source>
        <dbReference type="ARBA" id="ARBA00022692"/>
    </source>
</evidence>
<dbReference type="Gene3D" id="1.20.1250.20">
    <property type="entry name" value="MFS general substrate transporter like domains"/>
    <property type="match status" value="1"/>
</dbReference>
<dbReference type="Proteomes" id="UP000266328">
    <property type="component" value="Unassembled WGS sequence"/>
</dbReference>
<keyword evidence="2" id="KW-0813">Transport</keyword>
<evidence type="ECO:0000256" key="2">
    <source>
        <dbReference type="ARBA" id="ARBA00022448"/>
    </source>
</evidence>
<keyword evidence="4 7" id="KW-0812">Transmembrane</keyword>
<name>A0A398D4E7_9BACT</name>
<keyword evidence="6 7" id="KW-0472">Membrane</keyword>
<dbReference type="SUPFAM" id="SSF103473">
    <property type="entry name" value="MFS general substrate transporter"/>
    <property type="match status" value="1"/>
</dbReference>
<feature type="transmembrane region" description="Helical" evidence="7">
    <location>
        <begin position="52"/>
        <end position="72"/>
    </location>
</feature>
<dbReference type="PANTHER" id="PTHR23513:SF11">
    <property type="entry name" value="STAPHYLOFERRIN A TRANSPORTER"/>
    <property type="match status" value="1"/>
</dbReference>
<dbReference type="InterPro" id="IPR010290">
    <property type="entry name" value="TM_effector"/>
</dbReference>
<dbReference type="PROSITE" id="PS50850">
    <property type="entry name" value="MFS"/>
    <property type="match status" value="1"/>
</dbReference>
<keyword evidence="10" id="KW-1185">Reference proteome</keyword>
<dbReference type="AlphaFoldDB" id="A0A398D4E7"/>
<dbReference type="RefSeq" id="WP_119089236.1">
    <property type="nucleotide sequence ID" value="NZ_QXIS01000030.1"/>
</dbReference>
<feature type="transmembrane region" description="Helical" evidence="7">
    <location>
        <begin position="314"/>
        <end position="337"/>
    </location>
</feature>
<feature type="transmembrane region" description="Helical" evidence="7">
    <location>
        <begin position="290"/>
        <end position="308"/>
    </location>
</feature>
<evidence type="ECO:0000313" key="10">
    <source>
        <dbReference type="Proteomes" id="UP000266328"/>
    </source>
</evidence>
<feature type="transmembrane region" description="Helical" evidence="7">
    <location>
        <begin position="176"/>
        <end position="193"/>
    </location>
</feature>
<proteinExistence type="predicted"/>
<dbReference type="OrthoDB" id="9775268at2"/>
<sequence length="440" mass="46769">MNIRKRLPAFESKDYRLWFAGQSVSLIGTWLQTTGQSWLVLKLTNSPLKLGLLTSIQFLPSLILSVFIGPIIDRYPKRSILLFTQIMFALAAAALAVVAFGGHAQYWQVLVIATFTGFISVIDWPTRHSFVVEQVNDRSAVANAVALNSTMFNIARVIGPGIGGVLIAAVGIPWTFTLNSISFIAVIVSLLLMKAGRKPTKSNKGSYAQEIREGTQYIARNQVIMNLLTIAGIISLFLFNFNIFIPSFAKLTLGLQADGYGGLLSAMGVGALAAGVLLSLGGARLEPTPAYIYGSGFILAVAMVLVGIQRNFYVTSLLLVFCGFGMSILSTTCNTALQLQSPDSMRGRVMAAFNLVLVGSTPIGALYAGKICDALGANMGFFVSGVIGVVFLGVMMAFVTRRTFRGLRTFAVASASVGGGSQTVGSSDGLDARAAGVDKD</sequence>
<keyword evidence="5 7" id="KW-1133">Transmembrane helix</keyword>
<comment type="subcellular location">
    <subcellularLocation>
        <location evidence="1">Cell membrane</location>
        <topology evidence="1">Multi-pass membrane protein</topology>
    </subcellularLocation>
</comment>
<dbReference type="GO" id="GO:0022857">
    <property type="term" value="F:transmembrane transporter activity"/>
    <property type="evidence" value="ECO:0007669"/>
    <property type="project" value="InterPro"/>
</dbReference>
<dbReference type="EMBL" id="QXIS01000030">
    <property type="protein sequence ID" value="RIE05974.1"/>
    <property type="molecule type" value="Genomic_DNA"/>
</dbReference>
<evidence type="ECO:0000313" key="9">
    <source>
        <dbReference type="EMBL" id="RIE05974.1"/>
    </source>
</evidence>